<organism evidence="10 11">
    <name type="scientific">Cryptolaemus montrouzieri</name>
    <dbReference type="NCBI Taxonomy" id="559131"/>
    <lineage>
        <taxon>Eukaryota</taxon>
        <taxon>Metazoa</taxon>
        <taxon>Ecdysozoa</taxon>
        <taxon>Arthropoda</taxon>
        <taxon>Hexapoda</taxon>
        <taxon>Insecta</taxon>
        <taxon>Pterygota</taxon>
        <taxon>Neoptera</taxon>
        <taxon>Endopterygota</taxon>
        <taxon>Coleoptera</taxon>
        <taxon>Polyphaga</taxon>
        <taxon>Cucujiformia</taxon>
        <taxon>Coccinelloidea</taxon>
        <taxon>Coccinellidae</taxon>
        <taxon>Scymninae</taxon>
        <taxon>Scymnini</taxon>
        <taxon>Cryptolaemus</taxon>
    </lineage>
</organism>
<evidence type="ECO:0000259" key="9">
    <source>
        <dbReference type="PROSITE" id="PS51336"/>
    </source>
</evidence>
<evidence type="ECO:0000256" key="2">
    <source>
        <dbReference type="ARBA" id="ARBA00022490"/>
    </source>
</evidence>
<dbReference type="PANTHER" id="PTHR12086">
    <property type="entry name" value="EF-HAND DOMAIN C-TERMINAL CONTAINING PROTEIN"/>
    <property type="match status" value="1"/>
</dbReference>
<dbReference type="GO" id="GO:0005930">
    <property type="term" value="C:axoneme"/>
    <property type="evidence" value="ECO:0007669"/>
    <property type="project" value="UniProtKB-SubCell"/>
</dbReference>
<comment type="function">
    <text evidence="6">Microtubule inner protein (MIP) part of the dynein-decorated doublet microtubules (DMTs) in cilia axoneme, which is required for motile cilia beating.</text>
</comment>
<dbReference type="InterPro" id="IPR040193">
    <property type="entry name" value="EFHC1/EFHC2/EFHB"/>
</dbReference>
<evidence type="ECO:0000313" key="10">
    <source>
        <dbReference type="EMBL" id="KAL3280787.1"/>
    </source>
</evidence>
<dbReference type="FunFam" id="2.30.29.170:FF:000002">
    <property type="entry name" value="EF-hand domain (C-terminal) containing 1"/>
    <property type="match status" value="1"/>
</dbReference>
<name>A0ABD2NQJ4_9CUCU</name>
<dbReference type="PANTHER" id="PTHR12086:SF11">
    <property type="entry name" value="EF-HAND DOMAIN-CONTAINING FAMILY MEMBER C2"/>
    <property type="match status" value="1"/>
</dbReference>
<reference evidence="10 11" key="1">
    <citation type="journal article" date="2021" name="BMC Biol.">
        <title>Horizontally acquired antibacterial genes associated with adaptive radiation of ladybird beetles.</title>
        <authorList>
            <person name="Li H.S."/>
            <person name="Tang X.F."/>
            <person name="Huang Y.H."/>
            <person name="Xu Z.Y."/>
            <person name="Chen M.L."/>
            <person name="Du X.Y."/>
            <person name="Qiu B.Y."/>
            <person name="Chen P.T."/>
            <person name="Zhang W."/>
            <person name="Slipinski A."/>
            <person name="Escalona H.E."/>
            <person name="Waterhouse R.M."/>
            <person name="Zwick A."/>
            <person name="Pang H."/>
        </authorList>
    </citation>
    <scope>NUCLEOTIDE SEQUENCE [LARGE SCALE GENOMIC DNA]</scope>
    <source>
        <strain evidence="10">SYSU2018</strain>
    </source>
</reference>
<evidence type="ECO:0000256" key="3">
    <source>
        <dbReference type="ARBA" id="ARBA00022737"/>
    </source>
</evidence>
<sequence>MNLRCPELPFLPGWSFNPNIGRTKFNMDQKFDFIGAPKDGNRALKEKVKPNMFGHLTDKYPSVYARGEVLDLPPWLVFDKQVLRFDAYFKETLQEVRGSPFQIRKVIIYFYLEDGTIQVTEPKVENSGVYQGCFLNRQRIRFPAPMDENFYDIIDLNIGKEVEFHSRCFRIIDCDKFTRTFLNRCGICVPDPISLPTDPYLHMREREKEAIMSKKPKRTKDSRGQFLEYDKKVLRFFGYWDDQHTEHGYLHKLEIHYFLSDDTIEIKEKVAENSGRDTGFMFLRRGKLPKSCKGLAGPGDNAPYTLLNVLGAGVQGGRFILDPLDRGLDEDYYKEKDLAISSIINCYGRKIVLTDWDPFTRSYYSLKYGLDHLPPGEMPRDKSEQVKSEGLKERQLPPWNGYGSFEDSAQNCITVEPKAPLKDFKKFLKYDRKGMDSHILRFSAKMLSKNPDNCNRKFIISYFLADDTMGVFEVCEGGRKTFFARATVVLPGQATFTSNPPLIYTPQHMFIGATIVINSFVFVLTDADDYCLRYMEINSHEYPKANLKLIMDKVRDKLKPFYKEFVAEMMPDESPVLPYHKLRDKLCAVMGDDFTEHEMITISRAFSADCVKERFNRERIRAITLTELKRFLWDDLQRLREYFLLRDPSKTGKLSRQECYTILRACRLPLDKAHVEKMLDVIKKDEKCLYDYEDILKFLDRTVCPMADTTPINIKYNFWWASEGDPEAGRLIDWCAFNKYLDLEHTFKEMPNHEETLRTLRLIEAKEGEIGHVETGQHHSDISATSPPNNHEEVTTS</sequence>
<dbReference type="Pfam" id="PF06565">
    <property type="entry name" value="DM10_dom"/>
    <property type="match status" value="3"/>
</dbReference>
<evidence type="ECO:0000256" key="4">
    <source>
        <dbReference type="ARBA" id="ARBA00023212"/>
    </source>
</evidence>
<dbReference type="SMART" id="SM00676">
    <property type="entry name" value="DM10"/>
    <property type="match status" value="3"/>
</dbReference>
<evidence type="ECO:0000256" key="1">
    <source>
        <dbReference type="ARBA" id="ARBA00004430"/>
    </source>
</evidence>
<keyword evidence="2" id="KW-0963">Cytoplasm</keyword>
<dbReference type="Gene3D" id="1.10.238.10">
    <property type="entry name" value="EF-hand"/>
    <property type="match status" value="1"/>
</dbReference>
<feature type="domain" description="DM10" evidence="9">
    <location>
        <begin position="230"/>
        <end position="368"/>
    </location>
</feature>
<keyword evidence="11" id="KW-1185">Reference proteome</keyword>
<comment type="subcellular location">
    <subcellularLocation>
        <location evidence="1">Cytoplasm</location>
        <location evidence="1">Cytoskeleton</location>
        <location evidence="1">Cilium axoneme</location>
    </subcellularLocation>
</comment>
<evidence type="ECO:0000313" key="11">
    <source>
        <dbReference type="Proteomes" id="UP001516400"/>
    </source>
</evidence>
<dbReference type="EMBL" id="JABFTP020000144">
    <property type="protein sequence ID" value="KAL3280787.1"/>
    <property type="molecule type" value="Genomic_DNA"/>
</dbReference>
<feature type="domain" description="DM10" evidence="9">
    <location>
        <begin position="79"/>
        <end position="186"/>
    </location>
</feature>
<comment type="caution">
    <text evidence="10">The sequence shown here is derived from an EMBL/GenBank/DDBJ whole genome shotgun (WGS) entry which is preliminary data.</text>
</comment>
<feature type="region of interest" description="Disordered" evidence="8">
    <location>
        <begin position="774"/>
        <end position="797"/>
    </location>
</feature>
<evidence type="ECO:0000256" key="5">
    <source>
        <dbReference type="ARBA" id="ARBA00023273"/>
    </source>
</evidence>
<feature type="domain" description="DM10" evidence="9">
    <location>
        <begin position="436"/>
        <end position="539"/>
    </location>
</feature>
<evidence type="ECO:0000256" key="6">
    <source>
        <dbReference type="ARBA" id="ARBA00035003"/>
    </source>
</evidence>
<dbReference type="InterPro" id="IPR011992">
    <property type="entry name" value="EF-hand-dom_pair"/>
</dbReference>
<dbReference type="Gene3D" id="2.30.29.170">
    <property type="match status" value="3"/>
</dbReference>
<dbReference type="AlphaFoldDB" id="A0ABD2NQJ4"/>
<keyword evidence="4" id="KW-0206">Cytoskeleton</keyword>
<keyword evidence="5" id="KW-0966">Cell projection</keyword>
<accession>A0ABD2NQJ4</accession>
<protein>
    <recommendedName>
        <fullName evidence="7">EF-hand domain-containing family member C2</fullName>
    </recommendedName>
</protein>
<keyword evidence="3" id="KW-0677">Repeat</keyword>
<proteinExistence type="predicted"/>
<evidence type="ECO:0000256" key="8">
    <source>
        <dbReference type="SAM" id="MobiDB-lite"/>
    </source>
</evidence>
<dbReference type="SUPFAM" id="SSF47473">
    <property type="entry name" value="EF-hand"/>
    <property type="match status" value="1"/>
</dbReference>
<dbReference type="PROSITE" id="PS51336">
    <property type="entry name" value="DM10"/>
    <property type="match status" value="3"/>
</dbReference>
<dbReference type="FunFam" id="2.30.29.170:FF:000004">
    <property type="entry name" value="EF-hand domain containing 2"/>
    <property type="match status" value="1"/>
</dbReference>
<gene>
    <name evidence="10" type="ORF">HHI36_004019</name>
</gene>
<dbReference type="Proteomes" id="UP001516400">
    <property type="component" value="Unassembled WGS sequence"/>
</dbReference>
<evidence type="ECO:0000256" key="7">
    <source>
        <dbReference type="ARBA" id="ARBA00039880"/>
    </source>
</evidence>
<dbReference type="InterPro" id="IPR006602">
    <property type="entry name" value="DM10_dom"/>
</dbReference>